<evidence type="ECO:0000313" key="2">
    <source>
        <dbReference type="Proteomes" id="UP000676194"/>
    </source>
</evidence>
<reference evidence="1" key="1">
    <citation type="submission" date="2021-05" db="EMBL/GenBank/DDBJ databases">
        <title>Complete genome sequence of the cellulolytic planctomycete Telmatocola sphagniphila SP2T and characterization of the first cellulase from planctomycetes.</title>
        <authorList>
            <person name="Rakitin A.L."/>
            <person name="Beletsky A.V."/>
            <person name="Naumoff D.G."/>
            <person name="Kulichevskaya I.S."/>
            <person name="Mardanov A.V."/>
            <person name="Ravin N.V."/>
            <person name="Dedysh S.N."/>
        </authorList>
    </citation>
    <scope>NUCLEOTIDE SEQUENCE</scope>
    <source>
        <strain evidence="1">SP2T</strain>
    </source>
</reference>
<proteinExistence type="predicted"/>
<dbReference type="EMBL" id="CP074694">
    <property type="protein sequence ID" value="QVL30164.1"/>
    <property type="molecule type" value="Genomic_DNA"/>
</dbReference>
<dbReference type="Proteomes" id="UP000676194">
    <property type="component" value="Chromosome"/>
</dbReference>
<protein>
    <submittedName>
        <fullName evidence="1">DUF937 domain-containing protein</fullName>
    </submittedName>
</protein>
<organism evidence="1 2">
    <name type="scientific">Telmatocola sphagniphila</name>
    <dbReference type="NCBI Taxonomy" id="1123043"/>
    <lineage>
        <taxon>Bacteria</taxon>
        <taxon>Pseudomonadati</taxon>
        <taxon>Planctomycetota</taxon>
        <taxon>Planctomycetia</taxon>
        <taxon>Gemmatales</taxon>
        <taxon>Gemmataceae</taxon>
    </lineage>
</organism>
<dbReference type="KEGG" id="tsph:KIH39_15015"/>
<dbReference type="SUPFAM" id="SSF140804">
    <property type="entry name" value="YidB-like"/>
    <property type="match status" value="1"/>
</dbReference>
<dbReference type="AlphaFoldDB" id="A0A8E6B2F6"/>
<dbReference type="Pfam" id="PF20159">
    <property type="entry name" value="YidB"/>
    <property type="match status" value="1"/>
</dbReference>
<keyword evidence="2" id="KW-1185">Reference proteome</keyword>
<dbReference type="RefSeq" id="WP_213494048.1">
    <property type="nucleotide sequence ID" value="NZ_CP074694.1"/>
</dbReference>
<name>A0A8E6B2F6_9BACT</name>
<evidence type="ECO:0000313" key="1">
    <source>
        <dbReference type="EMBL" id="QVL30164.1"/>
    </source>
</evidence>
<accession>A0A8E6B2F6</accession>
<sequence length="117" mass="12713">MGILINLIQSIISKLFAGNTTKFISVVTAMLQNKEGGLAAILEQFQKQGMGHLTSSWVGTGENADVSEEQLQQGLGQDKIQELIKSTGLSEQDLLAKLKEHLPKIIDKLTPEGKLPE</sequence>
<dbReference type="InterPro" id="IPR045372">
    <property type="entry name" value="YidB"/>
</dbReference>
<dbReference type="Gene3D" id="1.10.10.690">
    <property type="entry name" value="YidB-like"/>
    <property type="match status" value="1"/>
</dbReference>
<gene>
    <name evidence="1" type="ORF">KIH39_15015</name>
</gene>
<dbReference type="InterPro" id="IPR027405">
    <property type="entry name" value="YidB-like"/>
</dbReference>